<comment type="caution">
    <text evidence="3">The sequence shown here is derived from an EMBL/GenBank/DDBJ whole genome shotgun (WGS) entry which is preliminary data.</text>
</comment>
<dbReference type="PANTHER" id="PTHR35585:SF1">
    <property type="entry name" value="HHE DOMAIN PROTEIN (AFU_ORTHOLOGUE AFUA_4G00730)"/>
    <property type="match status" value="1"/>
</dbReference>
<dbReference type="Proteomes" id="UP001595683">
    <property type="component" value="Unassembled WGS sequence"/>
</dbReference>
<feature type="compositionally biased region" description="Basic and acidic residues" evidence="1">
    <location>
        <begin position="268"/>
        <end position="277"/>
    </location>
</feature>
<dbReference type="InterPro" id="IPR012312">
    <property type="entry name" value="Hemerythrin-like"/>
</dbReference>
<evidence type="ECO:0000313" key="3">
    <source>
        <dbReference type="EMBL" id="MFC3671331.1"/>
    </source>
</evidence>
<feature type="domain" description="Hemerythrin-like" evidence="2">
    <location>
        <begin position="2"/>
        <end position="107"/>
    </location>
</feature>
<feature type="compositionally biased region" description="Basic and acidic residues" evidence="1">
    <location>
        <begin position="189"/>
        <end position="245"/>
    </location>
</feature>
<name>A0ABV7V3D1_9SPHN</name>
<feature type="compositionally biased region" description="Basic and acidic residues" evidence="1">
    <location>
        <begin position="372"/>
        <end position="387"/>
    </location>
</feature>
<dbReference type="PANTHER" id="PTHR35585">
    <property type="entry name" value="HHE DOMAIN PROTEIN (AFU_ORTHOLOGUE AFUA_4G00730)"/>
    <property type="match status" value="1"/>
</dbReference>
<feature type="compositionally biased region" description="Basic and acidic residues" evidence="1">
    <location>
        <begin position="309"/>
        <end position="345"/>
    </location>
</feature>
<accession>A0ABV7V3D1</accession>
<feature type="compositionally biased region" description="Basic and acidic residues" evidence="1">
    <location>
        <begin position="284"/>
        <end position="302"/>
    </location>
</feature>
<dbReference type="EMBL" id="JBHRYE010000011">
    <property type="protein sequence ID" value="MFC3671331.1"/>
    <property type="molecule type" value="Genomic_DNA"/>
</dbReference>
<feature type="region of interest" description="Disordered" evidence="1">
    <location>
        <begin position="137"/>
        <end position="387"/>
    </location>
</feature>
<organism evidence="3 4">
    <name type="scientific">Novosphingobium pokkalii</name>
    <dbReference type="NCBI Taxonomy" id="1770194"/>
    <lineage>
        <taxon>Bacteria</taxon>
        <taxon>Pseudomonadati</taxon>
        <taxon>Pseudomonadota</taxon>
        <taxon>Alphaproteobacteria</taxon>
        <taxon>Sphingomonadales</taxon>
        <taxon>Sphingomonadaceae</taxon>
        <taxon>Novosphingobium</taxon>
    </lineage>
</organism>
<dbReference type="RefSeq" id="WP_191322691.1">
    <property type="nucleotide sequence ID" value="NZ_BMZP01000001.1"/>
</dbReference>
<proteinExistence type="predicted"/>
<evidence type="ECO:0000256" key="1">
    <source>
        <dbReference type="SAM" id="MobiDB-lite"/>
    </source>
</evidence>
<gene>
    <name evidence="3" type="ORF">ACFOOT_07835</name>
</gene>
<dbReference type="Gene3D" id="1.20.120.520">
    <property type="entry name" value="nmb1532 protein domain like"/>
    <property type="match status" value="1"/>
</dbReference>
<feature type="compositionally biased region" description="Gly residues" evidence="1">
    <location>
        <begin position="246"/>
        <end position="256"/>
    </location>
</feature>
<feature type="compositionally biased region" description="Basic and acidic residues" evidence="1">
    <location>
        <begin position="352"/>
        <end position="365"/>
    </location>
</feature>
<keyword evidence="4" id="KW-1185">Reference proteome</keyword>
<dbReference type="Pfam" id="PF01814">
    <property type="entry name" value="Hemerythrin"/>
    <property type="match status" value="1"/>
</dbReference>
<dbReference type="CDD" id="cd12108">
    <property type="entry name" value="Hr-like"/>
    <property type="match status" value="1"/>
</dbReference>
<reference evidence="4" key="1">
    <citation type="journal article" date="2019" name="Int. J. Syst. Evol. Microbiol.">
        <title>The Global Catalogue of Microorganisms (GCM) 10K type strain sequencing project: providing services to taxonomists for standard genome sequencing and annotation.</title>
        <authorList>
            <consortium name="The Broad Institute Genomics Platform"/>
            <consortium name="The Broad Institute Genome Sequencing Center for Infectious Disease"/>
            <person name="Wu L."/>
            <person name="Ma J."/>
        </authorList>
    </citation>
    <scope>NUCLEOTIDE SEQUENCE [LARGE SCALE GENOMIC DNA]</scope>
    <source>
        <strain evidence="4">KCTC 42224</strain>
    </source>
</reference>
<sequence length="387" mass="43845">MLKQDHRRVEKLFAEYEKAGDDRKDAIIQDVCHALTLHTMLEEEVFYPACRHAARDEDPLDEAQVEHDSAKVLIADLVRARRDDPFRDAKVKVLAEQILHHVKEEEGDDGIFARAGKAGVDTPELAAQLKELRSELEAEDRLPPQAPVSFGASPRAEARNTQERTMASYQGRDNGGRDDRGRFAGQGGRYREDDDHRGGRSSQDRPRDEEGRFMSDDRGRSSRSHDDDRDYRGRSSSSRDDDRGGRSGNRGHGGWFGDPEGHSQASRKGWERSDHEGSGWYGDSRGHSEASRRGWENSDHEGSGWYGDPRGHSEASRRGWDDRDRSSRGSSGRHDDDDRRSRYSRDDDDDDRGGRRGGRDDDRGHGGWFGDSRGHSEASRKGWDNRH</sequence>
<evidence type="ECO:0000259" key="2">
    <source>
        <dbReference type="Pfam" id="PF01814"/>
    </source>
</evidence>
<evidence type="ECO:0000313" key="4">
    <source>
        <dbReference type="Proteomes" id="UP001595683"/>
    </source>
</evidence>
<protein>
    <submittedName>
        <fullName evidence="3">Hemerythrin domain-containing protein</fullName>
    </submittedName>
</protein>